<dbReference type="Gene3D" id="3.30.460.10">
    <property type="entry name" value="Beta Polymerase, domain 2"/>
    <property type="match status" value="1"/>
</dbReference>
<protein>
    <submittedName>
        <fullName evidence="9">Uncharacterized protein</fullName>
    </submittedName>
</protein>
<evidence type="ECO:0000256" key="4">
    <source>
        <dbReference type="ARBA" id="ARBA00022723"/>
    </source>
</evidence>
<name>A0AAD7YLT1_MYTSE</name>
<dbReference type="GO" id="GO:0050265">
    <property type="term" value="F:RNA uridylyltransferase activity"/>
    <property type="evidence" value="ECO:0007669"/>
    <property type="project" value="TreeGrafter"/>
</dbReference>
<evidence type="ECO:0000256" key="5">
    <source>
        <dbReference type="ARBA" id="ARBA00022842"/>
    </source>
</evidence>
<evidence type="ECO:0000256" key="2">
    <source>
        <dbReference type="ARBA" id="ARBA00001946"/>
    </source>
</evidence>
<dbReference type="Gene3D" id="1.10.1410.10">
    <property type="match status" value="1"/>
</dbReference>
<dbReference type="AlphaFoldDB" id="A0AAD7YLT1"/>
<keyword evidence="4" id="KW-0479">Metal-binding</keyword>
<dbReference type="SUPFAM" id="SSF81631">
    <property type="entry name" value="PAP/OAS1 substrate-binding domain"/>
    <property type="match status" value="1"/>
</dbReference>
<keyword evidence="6" id="KW-0472">Membrane</keyword>
<keyword evidence="6" id="KW-1133">Transmembrane helix</keyword>
<keyword evidence="5" id="KW-0460">Magnesium</keyword>
<comment type="cofactor">
    <cofactor evidence="2">
        <name>Mg(2+)</name>
        <dbReference type="ChEBI" id="CHEBI:18420"/>
    </cofactor>
</comment>
<sequence length="411" mass="47495">MNWEVDILDTHNLRFEGDFDAQVQDILSFVRLTADRVHNLRRLFDDLKQALQHVAPGCNIEPFGSVVTGLGIKTSDVDCYIALPNGEQPHTGHVIRARNVLTRYHRKFSEIIAITTARVPIVKFLHIPTQCQCDVNFKSPAGVRNSQLIAFLLQYDKRALPLAVLIKYWSKVHKFTGTNLMGNYALIMMLIFYLQLMNILPSVYELQRNMPEYFVDGWNTAFDDSVTSSNTRNSDTLYELLGGFFKCYSTFNYKENMISPFLGRVINKKSFENFDIPEEFSLYKNQVTKDVRKKLKTDSKFCVQDPFEHNKNISVSIFDRLAERITSHFQFASKKFEDEESTNFLRAIFTQDPHSAAAAPVNPKHKFNNKIKKRKQKNRGVPNQTGFRMMYNQYNQTIAKGNQNNSLKPEN</sequence>
<dbReference type="InterPro" id="IPR054708">
    <property type="entry name" value="MTPAP-like_central"/>
</dbReference>
<evidence type="ECO:0000256" key="3">
    <source>
        <dbReference type="ARBA" id="ARBA00022679"/>
    </source>
</evidence>
<evidence type="ECO:0000259" key="8">
    <source>
        <dbReference type="Pfam" id="PF22600"/>
    </source>
</evidence>
<dbReference type="Pfam" id="PF03828">
    <property type="entry name" value="PAP_assoc"/>
    <property type="match status" value="1"/>
</dbReference>
<evidence type="ECO:0000256" key="6">
    <source>
        <dbReference type="SAM" id="Phobius"/>
    </source>
</evidence>
<dbReference type="GO" id="GO:0031123">
    <property type="term" value="P:RNA 3'-end processing"/>
    <property type="evidence" value="ECO:0007669"/>
    <property type="project" value="TreeGrafter"/>
</dbReference>
<proteinExistence type="predicted"/>
<dbReference type="CDD" id="cd05402">
    <property type="entry name" value="NT_PAP_TUTase"/>
    <property type="match status" value="1"/>
</dbReference>
<accession>A0AAD7YLT1</accession>
<keyword evidence="3" id="KW-0808">Transferase</keyword>
<evidence type="ECO:0000313" key="9">
    <source>
        <dbReference type="EMBL" id="KAJ8720446.1"/>
    </source>
</evidence>
<dbReference type="EMBL" id="JARGEI010000014">
    <property type="protein sequence ID" value="KAJ8720446.1"/>
    <property type="molecule type" value="Genomic_DNA"/>
</dbReference>
<evidence type="ECO:0000313" key="10">
    <source>
        <dbReference type="Proteomes" id="UP001231518"/>
    </source>
</evidence>
<feature type="domain" description="Poly(A) RNA polymerase mitochondrial-like central palm" evidence="8">
    <location>
        <begin position="20"/>
        <end position="151"/>
    </location>
</feature>
<organism evidence="9 10">
    <name type="scientific">Mythimna separata</name>
    <name type="common">Oriental armyworm</name>
    <name type="synonym">Pseudaletia separata</name>
    <dbReference type="NCBI Taxonomy" id="271217"/>
    <lineage>
        <taxon>Eukaryota</taxon>
        <taxon>Metazoa</taxon>
        <taxon>Ecdysozoa</taxon>
        <taxon>Arthropoda</taxon>
        <taxon>Hexapoda</taxon>
        <taxon>Insecta</taxon>
        <taxon>Pterygota</taxon>
        <taxon>Neoptera</taxon>
        <taxon>Endopterygota</taxon>
        <taxon>Lepidoptera</taxon>
        <taxon>Glossata</taxon>
        <taxon>Ditrysia</taxon>
        <taxon>Noctuoidea</taxon>
        <taxon>Noctuidae</taxon>
        <taxon>Noctuinae</taxon>
        <taxon>Hadenini</taxon>
        <taxon>Mythimna</taxon>
    </lineage>
</organism>
<evidence type="ECO:0000259" key="7">
    <source>
        <dbReference type="Pfam" id="PF03828"/>
    </source>
</evidence>
<feature type="domain" description="PAP-associated" evidence="7">
    <location>
        <begin position="238"/>
        <end position="310"/>
    </location>
</feature>
<comment type="cofactor">
    <cofactor evidence="1">
        <name>Mn(2+)</name>
        <dbReference type="ChEBI" id="CHEBI:29035"/>
    </cofactor>
</comment>
<keyword evidence="10" id="KW-1185">Reference proteome</keyword>
<dbReference type="Proteomes" id="UP001231518">
    <property type="component" value="Chromosome 3"/>
</dbReference>
<dbReference type="Pfam" id="PF22600">
    <property type="entry name" value="MTPAP-like_central"/>
    <property type="match status" value="1"/>
</dbReference>
<dbReference type="PANTHER" id="PTHR12271">
    <property type="entry name" value="POLY A POLYMERASE CID PAP -RELATED"/>
    <property type="match status" value="1"/>
</dbReference>
<dbReference type="InterPro" id="IPR002058">
    <property type="entry name" value="PAP_assoc"/>
</dbReference>
<dbReference type="SUPFAM" id="SSF81301">
    <property type="entry name" value="Nucleotidyltransferase"/>
    <property type="match status" value="1"/>
</dbReference>
<gene>
    <name evidence="9" type="ORF">PYW07_012489</name>
</gene>
<dbReference type="InterPro" id="IPR043519">
    <property type="entry name" value="NT_sf"/>
</dbReference>
<dbReference type="GO" id="GO:1990817">
    <property type="term" value="F:poly(A) RNA polymerase activity"/>
    <property type="evidence" value="ECO:0007669"/>
    <property type="project" value="UniProtKB-ARBA"/>
</dbReference>
<dbReference type="PANTHER" id="PTHR12271:SF66">
    <property type="entry name" value="TERMINAL URIDYLYLTRANSFERASE TAILOR"/>
    <property type="match status" value="1"/>
</dbReference>
<feature type="transmembrane region" description="Helical" evidence="6">
    <location>
        <begin position="181"/>
        <end position="200"/>
    </location>
</feature>
<dbReference type="GO" id="GO:0046872">
    <property type="term" value="F:metal ion binding"/>
    <property type="evidence" value="ECO:0007669"/>
    <property type="project" value="UniProtKB-KW"/>
</dbReference>
<reference evidence="9" key="1">
    <citation type="submission" date="2023-03" db="EMBL/GenBank/DDBJ databases">
        <title>Chromosome-level genomes of two armyworms, Mythimna separata and Mythimna loreyi, provide insights into the biosynthesis and reception of sex pheromones.</title>
        <authorList>
            <person name="Zhao H."/>
        </authorList>
    </citation>
    <scope>NUCLEOTIDE SEQUENCE</scope>
    <source>
        <strain evidence="9">BeijingLab</strain>
        <tissue evidence="9">Pupa</tissue>
    </source>
</reference>
<comment type="caution">
    <text evidence="9">The sequence shown here is derived from an EMBL/GenBank/DDBJ whole genome shotgun (WGS) entry which is preliminary data.</text>
</comment>
<keyword evidence="6" id="KW-0812">Transmembrane</keyword>
<evidence type="ECO:0000256" key="1">
    <source>
        <dbReference type="ARBA" id="ARBA00001936"/>
    </source>
</evidence>